<keyword evidence="2" id="KW-0813">Transport</keyword>
<feature type="transmembrane region" description="Helical" evidence="3">
    <location>
        <begin position="258"/>
        <end position="278"/>
    </location>
</feature>
<dbReference type="GO" id="GO:0015920">
    <property type="term" value="P:lipopolysaccharide transport"/>
    <property type="evidence" value="ECO:0007669"/>
    <property type="project" value="TreeGrafter"/>
</dbReference>
<evidence type="ECO:0000256" key="3">
    <source>
        <dbReference type="SAM" id="Phobius"/>
    </source>
</evidence>
<organism evidence="4 5">
    <name type="scientific">Acetobacter oeni</name>
    <dbReference type="NCBI Taxonomy" id="304077"/>
    <lineage>
        <taxon>Bacteria</taxon>
        <taxon>Pseudomonadati</taxon>
        <taxon>Pseudomonadota</taxon>
        <taxon>Alphaproteobacteria</taxon>
        <taxon>Acetobacterales</taxon>
        <taxon>Acetobacteraceae</taxon>
        <taxon>Acetobacter</taxon>
    </lineage>
</organism>
<feature type="transmembrane region" description="Helical" evidence="3">
    <location>
        <begin position="204"/>
        <end position="221"/>
    </location>
</feature>
<feature type="transmembrane region" description="Helical" evidence="3">
    <location>
        <begin position="178"/>
        <end position="197"/>
    </location>
</feature>
<sequence length="288" mass="32701">MPDEPELRSEIAAQGPEPVLDLRPEKGFAHIRHAARDFRDGFALFRLGWTLGWLDIKLRYRGSMLGPFWMTISTAILVGSMGVLYATLFHIELRIYLPFLSFSLILWAYLNTTVSDGCATFTSSSGLIHAMRMPFSLHVLRVTVRNFLTFLHSVGVIALVFIIFRIAPVPDWQIPAGLVLWGTDLYAITLLTGVLGARFRDMPPVTASIMQILFFVTPVLWKPDLIYAGRQYMLLDPCYPLIEIIRGPFMGLSVRPSIWLVAVLYSIALWIVSFSLFARMRARLAYWV</sequence>
<accession>A0A511XHD7</accession>
<keyword evidence="3" id="KW-0812">Transmembrane</keyword>
<protein>
    <submittedName>
        <fullName evidence="4">Putative O-antigen/lipopolysaccharide transport integral membrane protein ABC transporter RfbD</fullName>
    </submittedName>
</protein>
<comment type="caution">
    <text evidence="4">The sequence shown here is derived from an EMBL/GenBank/DDBJ whole genome shotgun (WGS) entry which is preliminary data.</text>
</comment>
<evidence type="ECO:0000256" key="1">
    <source>
        <dbReference type="ARBA" id="ARBA00007783"/>
    </source>
</evidence>
<reference evidence="4 5" key="1">
    <citation type="submission" date="2019-07" db="EMBL/GenBank/DDBJ databases">
        <title>Whole genome shotgun sequence of Acetobacter oeni NBRC 105207.</title>
        <authorList>
            <person name="Hosoyama A."/>
            <person name="Uohara A."/>
            <person name="Ohji S."/>
            <person name="Ichikawa N."/>
        </authorList>
    </citation>
    <scope>NUCLEOTIDE SEQUENCE [LARGE SCALE GENOMIC DNA]</scope>
    <source>
        <strain evidence="4 5">NBRC 105207</strain>
    </source>
</reference>
<dbReference type="PANTHER" id="PTHR30413">
    <property type="entry name" value="INNER MEMBRANE TRANSPORT PERMEASE"/>
    <property type="match status" value="1"/>
</dbReference>
<name>A0A511XHD7_9PROT</name>
<evidence type="ECO:0000313" key="4">
    <source>
        <dbReference type="EMBL" id="GEN62366.1"/>
    </source>
</evidence>
<feature type="transmembrane region" description="Helical" evidence="3">
    <location>
        <begin position="147"/>
        <end position="166"/>
    </location>
</feature>
<evidence type="ECO:0000313" key="5">
    <source>
        <dbReference type="Proteomes" id="UP000321746"/>
    </source>
</evidence>
<dbReference type="PANTHER" id="PTHR30413:SF10">
    <property type="entry name" value="CAPSULE POLYSACCHARIDE EXPORT INNER-MEMBRANE PROTEIN CTRC"/>
    <property type="match status" value="1"/>
</dbReference>
<keyword evidence="3" id="KW-1133">Transmembrane helix</keyword>
<gene>
    <name evidence="4" type="ORF">AOE01nite_05900</name>
</gene>
<dbReference type="EMBL" id="BJYG01000005">
    <property type="protein sequence ID" value="GEN62366.1"/>
    <property type="molecule type" value="Genomic_DNA"/>
</dbReference>
<dbReference type="AlphaFoldDB" id="A0A511XHD7"/>
<keyword evidence="5" id="KW-1185">Reference proteome</keyword>
<proteinExistence type="inferred from homology"/>
<feature type="transmembrane region" description="Helical" evidence="3">
    <location>
        <begin position="68"/>
        <end position="86"/>
    </location>
</feature>
<keyword evidence="3" id="KW-0472">Membrane</keyword>
<evidence type="ECO:0000256" key="2">
    <source>
        <dbReference type="ARBA" id="ARBA00022448"/>
    </source>
</evidence>
<dbReference type="Proteomes" id="UP000321746">
    <property type="component" value="Unassembled WGS sequence"/>
</dbReference>
<comment type="similarity">
    <text evidence="1">Belongs to the ABC-2 integral membrane protein family.</text>
</comment>